<accession>A0A250L015</accession>
<dbReference type="AlphaFoldDB" id="A0A250L015"/>
<proteinExistence type="predicted"/>
<keyword evidence="2" id="KW-1185">Reference proteome</keyword>
<dbReference type="KEGG" id="mmai:sS8_5354"/>
<reference evidence="1 2" key="1">
    <citation type="submission" date="2016-12" db="EMBL/GenBank/DDBJ databases">
        <title>Genome sequencing of Methylocaldum marinum.</title>
        <authorList>
            <person name="Takeuchi M."/>
            <person name="Kamagata Y."/>
            <person name="Hiraoka S."/>
            <person name="Oshima K."/>
            <person name="Hattori M."/>
            <person name="Iwasaki W."/>
        </authorList>
    </citation>
    <scope>NUCLEOTIDE SEQUENCE [LARGE SCALE GENOMIC DNA]</scope>
    <source>
        <strain evidence="1 2">S8</strain>
    </source>
</reference>
<organism evidence="1 2">
    <name type="scientific">Methylocaldum marinum</name>
    <dbReference type="NCBI Taxonomy" id="1432792"/>
    <lineage>
        <taxon>Bacteria</taxon>
        <taxon>Pseudomonadati</taxon>
        <taxon>Pseudomonadota</taxon>
        <taxon>Gammaproteobacteria</taxon>
        <taxon>Methylococcales</taxon>
        <taxon>Methylococcaceae</taxon>
        <taxon>Methylocaldum</taxon>
    </lineage>
</organism>
<gene>
    <name evidence="1" type="ORF">sS8_5354</name>
</gene>
<protein>
    <submittedName>
        <fullName evidence="1">HAMP domain protein</fullName>
    </submittedName>
</protein>
<evidence type="ECO:0000313" key="1">
    <source>
        <dbReference type="EMBL" id="BBA37273.1"/>
    </source>
</evidence>
<evidence type="ECO:0000313" key="2">
    <source>
        <dbReference type="Proteomes" id="UP000266313"/>
    </source>
</evidence>
<dbReference type="Proteomes" id="UP000266313">
    <property type="component" value="Chromosome"/>
</dbReference>
<dbReference type="EMBL" id="AP017928">
    <property type="protein sequence ID" value="BBA37273.1"/>
    <property type="molecule type" value="Genomic_DNA"/>
</dbReference>
<name>A0A250L015_9GAMM</name>
<sequence length="70" mass="7280">MGQYPLFAAWGGGLGGEAPALLGQFHREGIGDTGGGGRFAGWTPAFQQCGKHVRQSIQALHEAAIAGQMR</sequence>